<proteinExistence type="predicted"/>
<sequence length="130" mass="13958">MIDEADLFAIHPAGVQQRAAVRATAAHQVQLATGAAIERQLFAHDLQRNGGAHFHALAQRDGLPELPQQAAHVGIGAHFGEAVELCCARKAAFVELTHLFVSSVGKENVRPARPADRSAGLGVRRTWSIR</sequence>
<protein>
    <submittedName>
        <fullName evidence="1">Uncharacterized protein</fullName>
    </submittedName>
</protein>
<evidence type="ECO:0000313" key="1">
    <source>
        <dbReference type="EMBL" id="MPN44488.1"/>
    </source>
</evidence>
<accession>A0A645HZQ9</accession>
<gene>
    <name evidence="1" type="ORF">SDC9_192053</name>
</gene>
<dbReference type="EMBL" id="VSSQ01103632">
    <property type="protein sequence ID" value="MPN44488.1"/>
    <property type="molecule type" value="Genomic_DNA"/>
</dbReference>
<comment type="caution">
    <text evidence="1">The sequence shown here is derived from an EMBL/GenBank/DDBJ whole genome shotgun (WGS) entry which is preliminary data.</text>
</comment>
<dbReference type="AlphaFoldDB" id="A0A645HZQ9"/>
<reference evidence="1" key="1">
    <citation type="submission" date="2019-08" db="EMBL/GenBank/DDBJ databases">
        <authorList>
            <person name="Kucharzyk K."/>
            <person name="Murdoch R.W."/>
            <person name="Higgins S."/>
            <person name="Loffler F."/>
        </authorList>
    </citation>
    <scope>NUCLEOTIDE SEQUENCE</scope>
</reference>
<name>A0A645HZQ9_9ZZZZ</name>
<organism evidence="1">
    <name type="scientific">bioreactor metagenome</name>
    <dbReference type="NCBI Taxonomy" id="1076179"/>
    <lineage>
        <taxon>unclassified sequences</taxon>
        <taxon>metagenomes</taxon>
        <taxon>ecological metagenomes</taxon>
    </lineage>
</organism>